<gene>
    <name evidence="2" type="ORF">GCM10007971_11320</name>
</gene>
<evidence type="ECO:0000313" key="3">
    <source>
        <dbReference type="Proteomes" id="UP000624041"/>
    </source>
</evidence>
<reference evidence="2" key="1">
    <citation type="journal article" date="2014" name="Int. J. Syst. Evol. Microbiol.">
        <title>Complete genome sequence of Corynebacterium casei LMG S-19264T (=DSM 44701T), isolated from a smear-ripened cheese.</title>
        <authorList>
            <consortium name="US DOE Joint Genome Institute (JGI-PGF)"/>
            <person name="Walter F."/>
            <person name="Albersmeier A."/>
            <person name="Kalinowski J."/>
            <person name="Ruckert C."/>
        </authorList>
    </citation>
    <scope>NUCLEOTIDE SEQUENCE</scope>
    <source>
        <strain evidence="2">JCM 17251</strain>
    </source>
</reference>
<dbReference type="EMBL" id="BMOS01000006">
    <property type="protein sequence ID" value="GGN54091.1"/>
    <property type="molecule type" value="Genomic_DNA"/>
</dbReference>
<sequence>MEEILLAHQKRYAEMEAIDYYKLIYQQTFGSYDDQINEKDSLEKLTEEYKGIDKTKTRVFHEPIGNGYVRVHLGAEKISETTLSLLNKFFIRSTNRRSGTIEQLEERLERAVELAEEEKLTVDAQDLAGVFQFYKERCYPPVSHSKVYHEQYDPHYRVLAASYLEYLPVLEYLVELAKGDTPKLIAIDGRCGSGKTTFAQVVKEVLDCNVFHMDDFFLPIEMKTEERLGEPGGNVHYERVLEEVIQPLMKRREVKLVPFDCSINDLDKLTVIPYKKFNVIEGVYSFHPALEEYYDVKIFVTTDPGTQIQRIKERGHEAKLHRFINEWIPLEEKYIENLRVNELADFVIHTGDKRMRAEK</sequence>
<organism evidence="2 3">
    <name type="scientific">Oceanobacillus indicireducens</name>
    <dbReference type="NCBI Taxonomy" id="1004261"/>
    <lineage>
        <taxon>Bacteria</taxon>
        <taxon>Bacillati</taxon>
        <taxon>Bacillota</taxon>
        <taxon>Bacilli</taxon>
        <taxon>Bacillales</taxon>
        <taxon>Bacillaceae</taxon>
        <taxon>Oceanobacillus</taxon>
    </lineage>
</organism>
<dbReference type="RefSeq" id="WP_188856380.1">
    <property type="nucleotide sequence ID" value="NZ_BMOS01000006.1"/>
</dbReference>
<name>A0A917XVP6_9BACI</name>
<comment type="caution">
    <text evidence="2">The sequence shown here is derived from an EMBL/GenBank/DDBJ whole genome shotgun (WGS) entry which is preliminary data.</text>
</comment>
<protein>
    <recommendedName>
        <fullName evidence="4">Phosphoribulokinase/uridine kinase domain-containing protein</fullName>
    </recommendedName>
</protein>
<accession>A0A917XVP6</accession>
<dbReference type="Gene3D" id="3.40.50.300">
    <property type="entry name" value="P-loop containing nucleotide triphosphate hydrolases"/>
    <property type="match status" value="1"/>
</dbReference>
<evidence type="ECO:0008006" key="4">
    <source>
        <dbReference type="Google" id="ProtNLM"/>
    </source>
</evidence>
<dbReference type="AlphaFoldDB" id="A0A917XVP6"/>
<dbReference type="InterPro" id="IPR027417">
    <property type="entry name" value="P-loop_NTPase"/>
</dbReference>
<keyword evidence="1" id="KW-0175">Coiled coil</keyword>
<proteinExistence type="predicted"/>
<dbReference type="Proteomes" id="UP000624041">
    <property type="component" value="Unassembled WGS sequence"/>
</dbReference>
<reference evidence="2" key="2">
    <citation type="submission" date="2020-09" db="EMBL/GenBank/DDBJ databases">
        <authorList>
            <person name="Sun Q."/>
            <person name="Ohkuma M."/>
        </authorList>
    </citation>
    <scope>NUCLEOTIDE SEQUENCE</scope>
    <source>
        <strain evidence="2">JCM 17251</strain>
    </source>
</reference>
<feature type="coiled-coil region" evidence="1">
    <location>
        <begin position="98"/>
        <end position="125"/>
    </location>
</feature>
<dbReference type="SUPFAM" id="SSF52540">
    <property type="entry name" value="P-loop containing nucleoside triphosphate hydrolases"/>
    <property type="match status" value="1"/>
</dbReference>
<keyword evidence="3" id="KW-1185">Reference proteome</keyword>
<evidence type="ECO:0000313" key="2">
    <source>
        <dbReference type="EMBL" id="GGN54091.1"/>
    </source>
</evidence>
<evidence type="ECO:0000256" key="1">
    <source>
        <dbReference type="SAM" id="Coils"/>
    </source>
</evidence>